<comment type="caution">
    <text evidence="2">The sequence shown here is derived from an EMBL/GenBank/DDBJ whole genome shotgun (WGS) entry which is preliminary data.</text>
</comment>
<feature type="compositionally biased region" description="Polar residues" evidence="1">
    <location>
        <begin position="880"/>
        <end position="892"/>
    </location>
</feature>
<evidence type="ECO:0000313" key="2">
    <source>
        <dbReference type="EMBL" id="KPA83679.1"/>
    </source>
</evidence>
<feature type="region of interest" description="Disordered" evidence="1">
    <location>
        <begin position="1813"/>
        <end position="1845"/>
    </location>
</feature>
<feature type="compositionally biased region" description="Low complexity" evidence="1">
    <location>
        <begin position="1823"/>
        <end position="1840"/>
    </location>
</feature>
<feature type="compositionally biased region" description="Low complexity" evidence="1">
    <location>
        <begin position="1307"/>
        <end position="1325"/>
    </location>
</feature>
<feature type="region of interest" description="Disordered" evidence="1">
    <location>
        <begin position="1039"/>
        <end position="1080"/>
    </location>
</feature>
<dbReference type="VEuPathDB" id="TriTrypDB:LpyrH10_03_0880"/>
<feature type="compositionally biased region" description="Pro residues" evidence="1">
    <location>
        <begin position="832"/>
        <end position="842"/>
    </location>
</feature>
<accession>A0A0M9G731</accession>
<feature type="region of interest" description="Disordered" evidence="1">
    <location>
        <begin position="1472"/>
        <end position="1519"/>
    </location>
</feature>
<sequence length="1973" mass="205619">MFSLGLSGGKKADQLPPLSPSPLRSRKDRDTHRTNEEAGRFFLSLPVTTTRSTDGPSSNNNNNSSSSNNASSTEASVTALRQQTTTRTPPPPRDDTRKGAQAPPLSNTTLHLALTSTYTSESCSSSSNNLASRSVPVSGANSLETPYVRRWHTCAGSTAGESQHTPLQQRQCSSCSINSINTTNNSSSSPVNMGALGGVMDPRPPPQLTRSIVFSSRESEPRVTPPQLSFSSESKDNSRNGGAADTAATPAHPSTNVPDSAPRPSATLPLTGVYLQPSTFRIGATGRDVLWALYKTNGVIANYLDPSYSAGQDSTLLSAPPPPSLATLTNASPASAAAASLTPLSSLAATGESYGASANALHKAANSSSSNNKSINHNPPHGGSGSSPVVSLATTTLSMLAEEKQRSNHNSCSSGGGGSNGSNVPSCSKVKAEVMRCLNGAGGSTPCLLSFDYVVKPARYKQLSEEEARLLRENPLATQLCATGVNAMEEVVPGTARHVVRAPMPTTTTTAAAAAATTTAGGEAAETSEGGVMECNTAAAEAVSAATQPQQQQQQKELWLNEMSDTTAHHEATAGGISAAPPLQPLQRRRACGEVVQSCLHAARRAGSTHGQLFYCEPLPPNAAGFFAAHGSISHLLAGSTVAEGGRLMPSPLWNGVQVALATMAVGEEATFVMGPEDTTRFSAPLDGTAYIRAGTSAFSSAAVAASVANASGGAGPSLGHGSMGEPPLRSPMVNFVVSVQEPRAITFNTPHSRHRPSPHRTSHPPSLRAGDGGGGDGVRRRSRSNSTSSHRRSSSAASSPSAQSSPASSRASSIDAAAERGRGSGGAPRGQQPPPPPPPSPQQRKSSRLFRVRDWGKKGRSSSGDRNGEKERKPLAGSGASTPSSQHQQTFPAPLPPHPSPTHTYPPRRRRGSHTAPLSIPTTSTKAVVPVTAGLGVLQPTPRPPQRVYSPAHGTPVTPPSSWGDGAAVSDDVRAYEAASYGAVEPVVVGLRLRERIPLLPIRFTSAQPTLLISAEPVAEDGEQQTGAMACVREATTGREGGVGAAEESSSGKPAAPTRLPAAAPAEKSDQRTTSNMSAGALSACTTTAATTSVTSESVKRRGIVTDALLCLRASNLMRAELATSFHYLTHRRGKAEGTALNGKERTSSMPDGPRASPPTMHNRSLASTMRSVLDRVEVRDAGRAALFAAIMYVIDGKLLSTRDHARVLEGACCRGADANGAKARNNELPVAVAAAAAAAAVASPTAITLTGATTAEGSARGSAAEATSAPATLPVPTRYLWMPHFRVSDAVGAFARHWHSGAFNSRCTNSNSNSTSRRGTSSSQGASDHPKQTSSVSYRTLWRTLDEFTHYPHYTATVSYTVSVFNSVTRAYEPYVSPVHAAGGAAADASDGDGVGGATTPLIRSCLGCVLQPCWLDAVLRANRCPCGTDIHVVTRGHAAEAEERLFVCSVLADITAASQEAAAAFVPPHSSTSVEGADVGGEMNTPVGATATAGKGRWTTPAAAPGAPTQPTNTTTTTTATACLTSANYHHNHADTVTPTALKTHGKSTHNGTDEAAAVALRSLAASTQLLKRRGGEQRYRVRVYAYEPALTSQSFFACSPKDGLAAAQSLLVDAAVLLGYYFRVLDGVADPALLRTGGGFIDGSSPTMRMPHLSCAVPPVLRSNARLVNRSEDSRQRLLYLLFGDQGTDVLAAAMESAQAMGYTSPSSTLIVGAHAHNTSANRTDTVVSPPIEVVAAAMMFVSPSAANATPTLASRVPLALERVLLKALPMLYLAICLLTFGADEVDASPAVLLERSYGPWWELISSPQQQQQEDHRPSAQAATTRSAATPATATTPPAPTDEQAQLLFGRYTALGECFHHLALLYAELPGFHSQSWEACSMALFYLPRAASLWALWGELSRRLGHTKESSTALGVAVQLLTTPADETADRKAGQALPSGRLTEASISPEEPVDWRSRAALLRHLRERV</sequence>
<feature type="region of interest" description="Disordered" evidence="1">
    <location>
        <begin position="1307"/>
        <end position="1335"/>
    </location>
</feature>
<proteinExistence type="predicted"/>
<feature type="region of interest" description="Disordered" evidence="1">
    <location>
        <begin position="403"/>
        <end position="425"/>
    </location>
</feature>
<feature type="compositionally biased region" description="Low complexity" evidence="1">
    <location>
        <begin position="57"/>
        <end position="72"/>
    </location>
</feature>
<gene>
    <name evidence="2" type="ORF">ABB37_01937</name>
</gene>
<evidence type="ECO:0000313" key="3">
    <source>
        <dbReference type="Proteomes" id="UP000037923"/>
    </source>
</evidence>
<dbReference type="RefSeq" id="XP_015662118.1">
    <property type="nucleotide sequence ID" value="XM_015798640.1"/>
</dbReference>
<feature type="region of interest" description="Disordered" evidence="1">
    <location>
        <begin position="180"/>
        <end position="264"/>
    </location>
</feature>
<feature type="compositionally biased region" description="Polar residues" evidence="1">
    <location>
        <begin position="46"/>
        <end position="56"/>
    </location>
</feature>
<dbReference type="GeneID" id="26902232"/>
<name>A0A0M9G731_LEPPY</name>
<dbReference type="OrthoDB" id="273911at2759"/>
<feature type="region of interest" description="Disordered" evidence="1">
    <location>
        <begin position="365"/>
        <end position="390"/>
    </location>
</feature>
<feature type="compositionally biased region" description="Low complexity" evidence="1">
    <location>
        <begin position="1046"/>
        <end position="1067"/>
    </location>
</feature>
<feature type="region of interest" description="Disordered" evidence="1">
    <location>
        <begin position="120"/>
        <end position="139"/>
    </location>
</feature>
<dbReference type="EMBL" id="LGTL01000003">
    <property type="protein sequence ID" value="KPA83679.1"/>
    <property type="molecule type" value="Genomic_DNA"/>
</dbReference>
<feature type="region of interest" description="Disordered" evidence="1">
    <location>
        <begin position="1136"/>
        <end position="1164"/>
    </location>
</feature>
<feature type="compositionally biased region" description="Low complexity" evidence="1">
    <location>
        <begin position="1502"/>
        <end position="1519"/>
    </location>
</feature>
<evidence type="ECO:0000256" key="1">
    <source>
        <dbReference type="SAM" id="MobiDB-lite"/>
    </source>
</evidence>
<dbReference type="PANTHER" id="PTHR45725">
    <property type="entry name" value="FORMIN HOMOLOGY 2 FAMILY MEMBER"/>
    <property type="match status" value="1"/>
</dbReference>
<dbReference type="InterPro" id="IPR051425">
    <property type="entry name" value="Formin_Homology"/>
</dbReference>
<keyword evidence="3" id="KW-1185">Reference proteome</keyword>
<feature type="compositionally biased region" description="Basic and acidic residues" evidence="1">
    <location>
        <begin position="25"/>
        <end position="39"/>
    </location>
</feature>
<reference evidence="2 3" key="1">
    <citation type="submission" date="2015-07" db="EMBL/GenBank/DDBJ databases">
        <title>High-quality genome of monoxenous trypanosomatid Leptomonas pyrrhocoris.</title>
        <authorList>
            <person name="Flegontov P."/>
            <person name="Butenko A."/>
            <person name="Firsov S."/>
            <person name="Vlcek C."/>
            <person name="Logacheva M.D."/>
            <person name="Field M."/>
            <person name="Filatov D."/>
            <person name="Flegontova O."/>
            <person name="Gerasimov E."/>
            <person name="Jackson A.P."/>
            <person name="Kelly S."/>
            <person name="Opperdoes F."/>
            <person name="O'Reilly A."/>
            <person name="Votypka J."/>
            <person name="Yurchenko V."/>
            <person name="Lukes J."/>
        </authorList>
    </citation>
    <scope>NUCLEOTIDE SEQUENCE [LARGE SCALE GENOMIC DNA]</scope>
    <source>
        <strain evidence="2">H10</strain>
    </source>
</reference>
<feature type="region of interest" description="Disordered" evidence="1">
    <location>
        <begin position="748"/>
        <end position="964"/>
    </location>
</feature>
<protein>
    <submittedName>
        <fullName evidence="2">Uncharacterized protein</fullName>
    </submittedName>
</protein>
<feature type="compositionally biased region" description="Low complexity" evidence="1">
    <location>
        <begin position="120"/>
        <end position="134"/>
    </location>
</feature>
<dbReference type="Proteomes" id="UP000037923">
    <property type="component" value="Unassembled WGS sequence"/>
</dbReference>
<feature type="compositionally biased region" description="Low complexity" evidence="1">
    <location>
        <begin position="785"/>
        <end position="817"/>
    </location>
</feature>
<feature type="compositionally biased region" description="Low complexity" evidence="1">
    <location>
        <begin position="180"/>
        <end position="189"/>
    </location>
</feature>
<feature type="compositionally biased region" description="Basic residues" evidence="1">
    <location>
        <begin position="752"/>
        <end position="763"/>
    </location>
</feature>
<feature type="region of interest" description="Disordered" evidence="1">
    <location>
        <begin position="1"/>
        <end position="107"/>
    </location>
</feature>
<dbReference type="OMA" id="WEACSMA"/>
<organism evidence="2 3">
    <name type="scientific">Leptomonas pyrrhocoris</name>
    <name type="common">Firebug parasite</name>
    <dbReference type="NCBI Taxonomy" id="157538"/>
    <lineage>
        <taxon>Eukaryota</taxon>
        <taxon>Discoba</taxon>
        <taxon>Euglenozoa</taxon>
        <taxon>Kinetoplastea</taxon>
        <taxon>Metakinetoplastina</taxon>
        <taxon>Trypanosomatida</taxon>
        <taxon>Trypanosomatidae</taxon>
        <taxon>Leishmaniinae</taxon>
        <taxon>Leptomonas</taxon>
    </lineage>
</organism>